<dbReference type="OrthoDB" id="686639at2759"/>
<proteinExistence type="predicted"/>
<dbReference type="InterPro" id="IPR008949">
    <property type="entry name" value="Isoprenoid_synthase_dom_sf"/>
</dbReference>
<dbReference type="InterPro" id="IPR005630">
    <property type="entry name" value="Terpene_synthase_metal-bd"/>
</dbReference>
<accession>A0A1E5W568</accession>
<dbReference type="EMBL" id="LWDX02020970">
    <property type="protein sequence ID" value="OEL32507.1"/>
    <property type="molecule type" value="Genomic_DNA"/>
</dbReference>
<reference evidence="2 3" key="1">
    <citation type="submission" date="2016-09" db="EMBL/GenBank/DDBJ databases">
        <title>The draft genome of Dichanthelium oligosanthes: A C3 panicoid grass species.</title>
        <authorList>
            <person name="Studer A.J."/>
            <person name="Schnable J.C."/>
            <person name="Brutnell T.P."/>
        </authorList>
    </citation>
    <scope>NUCLEOTIDE SEQUENCE [LARGE SCALE GENOMIC DNA]</scope>
    <source>
        <strain evidence="3">cv. Kellogg 1175</strain>
        <tissue evidence="2">Leaf</tissue>
    </source>
</reference>
<dbReference type="SUPFAM" id="SSF48576">
    <property type="entry name" value="Terpenoid synthases"/>
    <property type="match status" value="1"/>
</dbReference>
<name>A0A1E5W568_9POAL</name>
<dbReference type="AlphaFoldDB" id="A0A1E5W568"/>
<dbReference type="Pfam" id="PF03936">
    <property type="entry name" value="Terpene_synth_C"/>
    <property type="match status" value="1"/>
</dbReference>
<gene>
    <name evidence="2" type="ORF">BAE44_0006475</name>
</gene>
<comment type="caution">
    <text evidence="2">The sequence shown here is derived from an EMBL/GenBank/DDBJ whole genome shotgun (WGS) entry which is preliminary data.</text>
</comment>
<feature type="domain" description="Terpene synthase metal-binding" evidence="1">
    <location>
        <begin position="13"/>
        <end position="48"/>
    </location>
</feature>
<keyword evidence="3" id="KW-1185">Reference proteome</keyword>
<dbReference type="Proteomes" id="UP000095767">
    <property type="component" value="Unassembled WGS sequence"/>
</dbReference>
<evidence type="ECO:0000313" key="2">
    <source>
        <dbReference type="EMBL" id="OEL32507.1"/>
    </source>
</evidence>
<organism evidence="2 3">
    <name type="scientific">Dichanthelium oligosanthes</name>
    <dbReference type="NCBI Taxonomy" id="888268"/>
    <lineage>
        <taxon>Eukaryota</taxon>
        <taxon>Viridiplantae</taxon>
        <taxon>Streptophyta</taxon>
        <taxon>Embryophyta</taxon>
        <taxon>Tracheophyta</taxon>
        <taxon>Spermatophyta</taxon>
        <taxon>Magnoliopsida</taxon>
        <taxon>Liliopsida</taxon>
        <taxon>Poales</taxon>
        <taxon>Poaceae</taxon>
        <taxon>PACMAD clade</taxon>
        <taxon>Panicoideae</taxon>
        <taxon>Panicodae</taxon>
        <taxon>Paniceae</taxon>
        <taxon>Dichantheliinae</taxon>
        <taxon>Dichanthelium</taxon>
    </lineage>
</organism>
<evidence type="ECO:0000313" key="3">
    <source>
        <dbReference type="Proteomes" id="UP000095767"/>
    </source>
</evidence>
<sequence length="106" mass="12020">MEWRRGGEKLGKRKMDVASSLECYIKDHGVTVEDAMTAFATMMEHAWRINLAYMELDRGILPTARVVADMTRTIDLWHLQGMDAFTFSASLKETVTSLFSKDFPAA</sequence>
<dbReference type="GO" id="GO:0000287">
    <property type="term" value="F:magnesium ion binding"/>
    <property type="evidence" value="ECO:0007669"/>
    <property type="project" value="InterPro"/>
</dbReference>
<protein>
    <recommendedName>
        <fullName evidence="1">Terpene synthase metal-binding domain-containing protein</fullName>
    </recommendedName>
</protein>
<dbReference type="GO" id="GO:0010333">
    <property type="term" value="F:terpene synthase activity"/>
    <property type="evidence" value="ECO:0007669"/>
    <property type="project" value="InterPro"/>
</dbReference>
<dbReference type="Gene3D" id="1.10.600.10">
    <property type="entry name" value="Farnesyl Diphosphate Synthase"/>
    <property type="match status" value="1"/>
</dbReference>
<evidence type="ECO:0000259" key="1">
    <source>
        <dbReference type="Pfam" id="PF03936"/>
    </source>
</evidence>